<keyword evidence="3" id="KW-1185">Reference proteome</keyword>
<reference evidence="2 3" key="1">
    <citation type="submission" date="2018-06" db="EMBL/GenBank/DDBJ databases">
        <title>Genomic Encyclopedia of Type Strains, Phase IV (KMG-IV): sequencing the most valuable type-strain genomes for metagenomic binning, comparative biology and taxonomic classification.</title>
        <authorList>
            <person name="Goeker M."/>
        </authorList>
    </citation>
    <scope>NUCLEOTIDE SEQUENCE [LARGE SCALE GENOMIC DNA]</scope>
    <source>
        <strain evidence="2 3">DSM 44599</strain>
    </source>
</reference>
<evidence type="ECO:0000313" key="3">
    <source>
        <dbReference type="Proteomes" id="UP000252586"/>
    </source>
</evidence>
<dbReference type="RefSeq" id="WP_067507422.1">
    <property type="nucleotide sequence ID" value="NZ_CP107943.1"/>
</dbReference>
<feature type="compositionally biased region" description="Basic and acidic residues" evidence="1">
    <location>
        <begin position="150"/>
        <end position="159"/>
    </location>
</feature>
<comment type="caution">
    <text evidence="2">The sequence shown here is derived from an EMBL/GenBank/DDBJ whole genome shotgun (WGS) entry which is preliminary data.</text>
</comment>
<name>A0A366DFS9_9NOCA</name>
<dbReference type="EMBL" id="QNRE01000008">
    <property type="protein sequence ID" value="RBO88923.1"/>
    <property type="molecule type" value="Genomic_DNA"/>
</dbReference>
<protein>
    <submittedName>
        <fullName evidence="2">Uncharacterized protein</fullName>
    </submittedName>
</protein>
<dbReference type="OrthoDB" id="9934937at2"/>
<dbReference type="STRING" id="1210090.GCA_001613185_02177"/>
<evidence type="ECO:0000256" key="1">
    <source>
        <dbReference type="SAM" id="MobiDB-lite"/>
    </source>
</evidence>
<evidence type="ECO:0000313" key="2">
    <source>
        <dbReference type="EMBL" id="RBO88923.1"/>
    </source>
</evidence>
<organism evidence="2 3">
    <name type="scientific">Nocardia puris</name>
    <dbReference type="NCBI Taxonomy" id="208602"/>
    <lineage>
        <taxon>Bacteria</taxon>
        <taxon>Bacillati</taxon>
        <taxon>Actinomycetota</taxon>
        <taxon>Actinomycetes</taxon>
        <taxon>Mycobacteriales</taxon>
        <taxon>Nocardiaceae</taxon>
        <taxon>Nocardia</taxon>
    </lineage>
</organism>
<feature type="region of interest" description="Disordered" evidence="1">
    <location>
        <begin position="139"/>
        <end position="159"/>
    </location>
</feature>
<gene>
    <name evidence="2" type="ORF">DFR74_108148</name>
</gene>
<dbReference type="AlphaFoldDB" id="A0A366DFS9"/>
<proteinExistence type="predicted"/>
<sequence length="159" mass="17732">MSRREIWLTRNDRFEWVRYDTATGRVVGRLRPAGRSAPTAGLLGTCLGKPVAFYVDADGTGYVLQSGSTAIPVDDQARIGFRRSARNHLAHLDVDRGPQRLHLTEWTYATAPDPPSDPVSSKDFLGTIHDFLTREERRRQGLSVWTQDADPARGPEGDD</sequence>
<accession>A0A366DFS9</accession>
<dbReference type="Proteomes" id="UP000252586">
    <property type="component" value="Unassembled WGS sequence"/>
</dbReference>